<proteinExistence type="predicted"/>
<protein>
    <submittedName>
        <fullName evidence="2">Uncharacterized protein</fullName>
    </submittedName>
</protein>
<evidence type="ECO:0000256" key="1">
    <source>
        <dbReference type="SAM" id="MobiDB-lite"/>
    </source>
</evidence>
<reference evidence="2" key="1">
    <citation type="submission" date="2014-11" db="EMBL/GenBank/DDBJ databases">
        <authorList>
            <person name="Otto D Thomas"/>
            <person name="Naeem Raeece"/>
        </authorList>
    </citation>
    <scope>NUCLEOTIDE SEQUENCE</scope>
</reference>
<organism evidence="2">
    <name type="scientific">Chromera velia CCMP2878</name>
    <dbReference type="NCBI Taxonomy" id="1169474"/>
    <lineage>
        <taxon>Eukaryota</taxon>
        <taxon>Sar</taxon>
        <taxon>Alveolata</taxon>
        <taxon>Colpodellida</taxon>
        <taxon>Chromeraceae</taxon>
        <taxon>Chromera</taxon>
    </lineage>
</organism>
<dbReference type="AlphaFoldDB" id="A0A0G4IC86"/>
<sequence>MEENDAEITSLYVLAARTYGSVLRGEELKRLMDGRIMMETELCALFAVTFGMAFPDEKGGGGKQGKKDYVMITYVMITYVMIQQGHPNGGSSFGYQGRGENHQRGKRGRGKNF</sequence>
<name>A0A0G4IC86_9ALVE</name>
<feature type="compositionally biased region" description="Basic residues" evidence="1">
    <location>
        <begin position="104"/>
        <end position="113"/>
    </location>
</feature>
<dbReference type="VEuPathDB" id="CryptoDB:Cvel_13073"/>
<evidence type="ECO:0000313" key="2">
    <source>
        <dbReference type="EMBL" id="CEM54828.1"/>
    </source>
</evidence>
<feature type="region of interest" description="Disordered" evidence="1">
    <location>
        <begin position="90"/>
        <end position="113"/>
    </location>
</feature>
<dbReference type="EMBL" id="CDMZ01005821">
    <property type="protein sequence ID" value="CEM54828.1"/>
    <property type="molecule type" value="Genomic_DNA"/>
</dbReference>
<dbReference type="PhylomeDB" id="A0A0G4IC86"/>
<accession>A0A0G4IC86</accession>
<gene>
    <name evidence="2" type="ORF">Cvel_13073</name>
</gene>